<reference evidence="2" key="1">
    <citation type="submission" date="2024-06" db="EMBL/GenBank/DDBJ databases">
        <authorList>
            <person name="Peters D.L."/>
        </authorList>
    </citation>
    <scope>NUCLEOTIDE SEQUENCE</scope>
</reference>
<keyword evidence="1" id="KW-0472">Membrane</keyword>
<sequence>MRAEAMVVVAICLMLAGAVLSSMGASQRPALVGFVSLVLGVLLSIAASQLVVIAMLGWY</sequence>
<keyword evidence="1" id="KW-1133">Transmembrane helix</keyword>
<reference evidence="2" key="2">
    <citation type="submission" date="2024-08" db="EMBL/GenBank/DDBJ databases">
        <title>Characterization of Pseudomonas aeruginosa phages for therapeutic use.</title>
        <authorList>
            <person name="Nour El-Din H."/>
        </authorList>
    </citation>
    <scope>NUCLEOTIDE SEQUENCE</scope>
</reference>
<dbReference type="EMBL" id="PP916319">
    <property type="protein sequence ID" value="XDG30447.1"/>
    <property type="molecule type" value="Genomic_DNA"/>
</dbReference>
<gene>
    <name evidence="2" type="ORF">ABMZ61_82</name>
</gene>
<accession>A0AB39AIG8</accession>
<proteinExistence type="predicted"/>
<evidence type="ECO:0000256" key="1">
    <source>
        <dbReference type="SAM" id="Phobius"/>
    </source>
</evidence>
<keyword evidence="1" id="KW-0812">Transmembrane</keyword>
<evidence type="ECO:0000313" key="2">
    <source>
        <dbReference type="EMBL" id="XDG30447.1"/>
    </source>
</evidence>
<protein>
    <submittedName>
        <fullName evidence="2">Uncharacterized protein</fullName>
    </submittedName>
</protein>
<name>A0AB39AIG8_9VIRU</name>
<feature type="transmembrane region" description="Helical" evidence="1">
    <location>
        <begin position="34"/>
        <end position="58"/>
    </location>
</feature>
<organism evidence="2">
    <name type="scientific">Pseudomonas phage vB_PaeS_HTN2</name>
    <dbReference type="NCBI Taxonomy" id="3236647"/>
    <lineage>
        <taxon>Viruses</taxon>
    </lineage>
</organism>